<evidence type="ECO:0000256" key="2">
    <source>
        <dbReference type="ARBA" id="ARBA00022737"/>
    </source>
</evidence>
<dbReference type="AlphaFoldDB" id="A0AAJ1RC40"/>
<evidence type="ECO:0000313" key="7">
    <source>
        <dbReference type="EMBL" id="MDN6900913.1"/>
    </source>
</evidence>
<gene>
    <name evidence="7" type="ORF">EVC35_07940</name>
</gene>
<dbReference type="InterPro" id="IPR003501">
    <property type="entry name" value="PTS_EIIB_2/3"/>
</dbReference>
<dbReference type="InterPro" id="IPR036390">
    <property type="entry name" value="WH_DNA-bd_sf"/>
</dbReference>
<dbReference type="CDD" id="cd05568">
    <property type="entry name" value="PTS_IIB_bgl_like"/>
    <property type="match status" value="1"/>
</dbReference>
<dbReference type="GO" id="GO:0009401">
    <property type="term" value="P:phosphoenolpyruvate-dependent sugar phosphotransferase system"/>
    <property type="evidence" value="ECO:0007669"/>
    <property type="project" value="InterPro"/>
</dbReference>
<reference evidence="7" key="1">
    <citation type="submission" date="2019-01" db="EMBL/GenBank/DDBJ databases">
        <title>Oenococcus sicerae UCMA17102.</title>
        <authorList>
            <person name="Cousin F.J."/>
            <person name="Le Guellec R."/>
            <person name="Cretenet M."/>
        </authorList>
    </citation>
    <scope>NUCLEOTIDE SEQUENCE</scope>
    <source>
        <strain evidence="7">UCMA17102</strain>
    </source>
</reference>
<dbReference type="SUPFAM" id="SSF46785">
    <property type="entry name" value="Winged helix' DNA-binding domain"/>
    <property type="match status" value="1"/>
</dbReference>
<proteinExistence type="predicted"/>
<dbReference type="Gene3D" id="1.10.10.10">
    <property type="entry name" value="Winged helix-like DNA-binding domain superfamily/Winged helix DNA-binding domain"/>
    <property type="match status" value="1"/>
</dbReference>
<accession>A0AAJ1RC40</accession>
<feature type="domain" description="PRD" evidence="6">
    <location>
        <begin position="204"/>
        <end position="314"/>
    </location>
</feature>
<name>A0AAJ1RC40_9LACO</name>
<dbReference type="PANTHER" id="PTHR30185:SF18">
    <property type="entry name" value="TRANSCRIPTIONAL REGULATOR MTLR"/>
    <property type="match status" value="1"/>
</dbReference>
<dbReference type="InterPro" id="IPR036388">
    <property type="entry name" value="WH-like_DNA-bd_sf"/>
</dbReference>
<dbReference type="SUPFAM" id="SSF52794">
    <property type="entry name" value="PTS system IIB component-like"/>
    <property type="match status" value="1"/>
</dbReference>
<dbReference type="GO" id="GO:0006355">
    <property type="term" value="P:regulation of DNA-templated transcription"/>
    <property type="evidence" value="ECO:0007669"/>
    <property type="project" value="InterPro"/>
</dbReference>
<evidence type="ECO:0000256" key="4">
    <source>
        <dbReference type="ARBA" id="ARBA00023163"/>
    </source>
</evidence>
<dbReference type="PROSITE" id="PS51372">
    <property type="entry name" value="PRD_2"/>
    <property type="match status" value="2"/>
</dbReference>
<evidence type="ECO:0000313" key="8">
    <source>
        <dbReference type="Proteomes" id="UP001167919"/>
    </source>
</evidence>
<dbReference type="InterPro" id="IPR013011">
    <property type="entry name" value="PTS_EIIB_2"/>
</dbReference>
<dbReference type="InterPro" id="IPR013196">
    <property type="entry name" value="HTH_11"/>
</dbReference>
<dbReference type="Pfam" id="PF02302">
    <property type="entry name" value="PTS_IIB"/>
    <property type="match status" value="1"/>
</dbReference>
<feature type="domain" description="PRD" evidence="6">
    <location>
        <begin position="315"/>
        <end position="426"/>
    </location>
</feature>
<dbReference type="Proteomes" id="UP001167919">
    <property type="component" value="Unassembled WGS sequence"/>
</dbReference>
<keyword evidence="3" id="KW-0805">Transcription regulation</keyword>
<dbReference type="PROSITE" id="PS51099">
    <property type="entry name" value="PTS_EIIB_TYPE_2"/>
    <property type="match status" value="1"/>
</dbReference>
<evidence type="ECO:0000259" key="5">
    <source>
        <dbReference type="PROSITE" id="PS51099"/>
    </source>
</evidence>
<evidence type="ECO:0000256" key="3">
    <source>
        <dbReference type="ARBA" id="ARBA00023015"/>
    </source>
</evidence>
<dbReference type="InterPro" id="IPR011608">
    <property type="entry name" value="PRD"/>
</dbReference>
<dbReference type="InterPro" id="IPR036634">
    <property type="entry name" value="PRD_sf"/>
</dbReference>
<dbReference type="InterPro" id="IPR050661">
    <property type="entry name" value="BglG_antiterminators"/>
</dbReference>
<dbReference type="InterPro" id="IPR036095">
    <property type="entry name" value="PTS_EIIB-like_sf"/>
</dbReference>
<dbReference type="Gene3D" id="3.40.50.2300">
    <property type="match status" value="1"/>
</dbReference>
<keyword evidence="1" id="KW-0808">Transferase</keyword>
<keyword evidence="2" id="KW-0677">Repeat</keyword>
<comment type="caution">
    <text evidence="7">The sequence shown here is derived from an EMBL/GenBank/DDBJ whole genome shotgun (WGS) entry which is preliminary data.</text>
</comment>
<dbReference type="Pfam" id="PF00874">
    <property type="entry name" value="PRD"/>
    <property type="match status" value="2"/>
</dbReference>
<sequence length="514" mass="58880">MSPPESVATDKYQCKRLYNFIYTESCGGVVIDLSNKIIQYLSEKASYTRADELALRFSVSVKTIYRTIKKINADKEVIESQRGLGYRIKNISEIVNHVGGFIDSSDLGDRYKSLLIRLLMWQPKKLGVRRLMSEYFVSESVFVNDLSRIREYLFRYSLNVIRTRGYIYVAGNEENIRKALNSIFLEEGRLIQSNSNIFDAIFPKISGKDKDFVSSQINFIEKELNLNILDPYRINIFSHLYILIRRTREGATIPEALENDSEKDTKLIGHNVAFYRISLRVIKNIEDYLHMAVSKIESLYLLKYLVSTRFDKDLIENDSEDPLITEFANFIAISYPFDSSIRVNLVELSSDLVGHVKPMMNRLYSGIDMVNPLLDDVKFTYGNIFKNIDKIVKCFSIAHRLPKISDDEIGFLVLYVAKAIEVSHSHKKVILMCASGIGTAQLLKVKVANAFPSLDIIDVISSYSFEKHPENYQMVDLIISTIGVNNKKKIPIVLVSALFNEADKQRIEKLIKSD</sequence>
<evidence type="ECO:0000256" key="1">
    <source>
        <dbReference type="ARBA" id="ARBA00022679"/>
    </source>
</evidence>
<organism evidence="7 8">
    <name type="scientific">Oenococcus sicerae</name>
    <dbReference type="NCBI Taxonomy" id="2203724"/>
    <lineage>
        <taxon>Bacteria</taxon>
        <taxon>Bacillati</taxon>
        <taxon>Bacillota</taxon>
        <taxon>Bacilli</taxon>
        <taxon>Lactobacillales</taxon>
        <taxon>Lactobacillaceae</taxon>
        <taxon>Oenococcus</taxon>
    </lineage>
</organism>
<dbReference type="EMBL" id="SDWY01000004">
    <property type="protein sequence ID" value="MDN6900913.1"/>
    <property type="molecule type" value="Genomic_DNA"/>
</dbReference>
<dbReference type="Pfam" id="PF08279">
    <property type="entry name" value="HTH_11"/>
    <property type="match status" value="1"/>
</dbReference>
<dbReference type="Gene3D" id="1.10.1790.10">
    <property type="entry name" value="PRD domain"/>
    <property type="match status" value="2"/>
</dbReference>
<dbReference type="SUPFAM" id="SSF63520">
    <property type="entry name" value="PTS-regulatory domain, PRD"/>
    <property type="match status" value="2"/>
</dbReference>
<feature type="domain" description="PTS EIIB type-2" evidence="5">
    <location>
        <begin position="427"/>
        <end position="514"/>
    </location>
</feature>
<keyword evidence="4" id="KW-0804">Transcription</keyword>
<protein>
    <submittedName>
        <fullName evidence="7">PRD domain-containing protein</fullName>
    </submittedName>
</protein>
<dbReference type="PANTHER" id="PTHR30185">
    <property type="entry name" value="CRYPTIC BETA-GLUCOSIDE BGL OPERON ANTITERMINATOR"/>
    <property type="match status" value="1"/>
</dbReference>
<dbReference type="GO" id="GO:0008982">
    <property type="term" value="F:protein-N(PI)-phosphohistidine-sugar phosphotransferase activity"/>
    <property type="evidence" value="ECO:0007669"/>
    <property type="project" value="InterPro"/>
</dbReference>
<evidence type="ECO:0000259" key="6">
    <source>
        <dbReference type="PROSITE" id="PS51372"/>
    </source>
</evidence>